<reference evidence="1" key="1">
    <citation type="submission" date="2014-11" db="EMBL/GenBank/DDBJ databases">
        <authorList>
            <person name="Amaro Gonzalez C."/>
        </authorList>
    </citation>
    <scope>NUCLEOTIDE SEQUENCE</scope>
</reference>
<name>A0A0E9UXD4_ANGAN</name>
<evidence type="ECO:0000313" key="1">
    <source>
        <dbReference type="EMBL" id="JAH70539.1"/>
    </source>
</evidence>
<organism evidence="1">
    <name type="scientific">Anguilla anguilla</name>
    <name type="common">European freshwater eel</name>
    <name type="synonym">Muraena anguilla</name>
    <dbReference type="NCBI Taxonomy" id="7936"/>
    <lineage>
        <taxon>Eukaryota</taxon>
        <taxon>Metazoa</taxon>
        <taxon>Chordata</taxon>
        <taxon>Craniata</taxon>
        <taxon>Vertebrata</taxon>
        <taxon>Euteleostomi</taxon>
        <taxon>Actinopterygii</taxon>
        <taxon>Neopterygii</taxon>
        <taxon>Teleostei</taxon>
        <taxon>Anguilliformes</taxon>
        <taxon>Anguillidae</taxon>
        <taxon>Anguilla</taxon>
    </lineage>
</organism>
<sequence>MLVVSCRVGVNPVIYYYYFARVVFLYDKSIALPIISSKHVIISERNWLFCHCGRMLLIK</sequence>
<dbReference type="AlphaFoldDB" id="A0A0E9UXD4"/>
<dbReference type="EMBL" id="GBXM01038038">
    <property type="protein sequence ID" value="JAH70539.1"/>
    <property type="molecule type" value="Transcribed_RNA"/>
</dbReference>
<reference evidence="1" key="2">
    <citation type="journal article" date="2015" name="Fish Shellfish Immunol.">
        <title>Early steps in the European eel (Anguilla anguilla)-Vibrio vulnificus interaction in the gills: Role of the RtxA13 toxin.</title>
        <authorList>
            <person name="Callol A."/>
            <person name="Pajuelo D."/>
            <person name="Ebbesson L."/>
            <person name="Teles M."/>
            <person name="MacKenzie S."/>
            <person name="Amaro C."/>
        </authorList>
    </citation>
    <scope>NUCLEOTIDE SEQUENCE</scope>
</reference>
<proteinExistence type="predicted"/>
<protein>
    <submittedName>
        <fullName evidence="1">Uncharacterized protein</fullName>
    </submittedName>
</protein>
<accession>A0A0E9UXD4</accession>